<feature type="binding site" evidence="4">
    <location>
        <begin position="202"/>
        <end position="205"/>
    </location>
    <ligand>
        <name>substrate</name>
    </ligand>
</feature>
<dbReference type="UniPathway" id="UPA00356">
    <property type="reaction ID" value="UER00440"/>
</dbReference>
<comment type="function">
    <text evidence="4">Catalyzes the interconversion between ADP-D-glycero-beta-D-manno-heptose and ADP-L-glycero-beta-D-manno-heptose via an epimerization at carbon 6 of the heptose.</text>
</comment>
<dbReference type="HAMAP" id="MF_01601">
    <property type="entry name" value="Heptose_epimerase"/>
    <property type="match status" value="1"/>
</dbReference>
<dbReference type="Pfam" id="PF01370">
    <property type="entry name" value="Epimerase"/>
    <property type="match status" value="1"/>
</dbReference>
<feature type="active site" description="Proton acceptor" evidence="4">
    <location>
        <position position="179"/>
    </location>
</feature>
<evidence type="ECO:0000256" key="1">
    <source>
        <dbReference type="ARBA" id="ARBA00022857"/>
    </source>
</evidence>
<dbReference type="AlphaFoldDB" id="A0A4P6HLI4"/>
<evidence type="ECO:0000256" key="2">
    <source>
        <dbReference type="ARBA" id="ARBA00023235"/>
    </source>
</evidence>
<feature type="binding site" evidence="4">
    <location>
        <position position="181"/>
    </location>
    <ligand>
        <name>substrate</name>
    </ligand>
</feature>
<dbReference type="EC" id="5.1.3.20" evidence="4"/>
<feature type="active site" description="Proton acceptor" evidence="4">
    <location>
        <position position="143"/>
    </location>
</feature>
<dbReference type="InterPro" id="IPR036291">
    <property type="entry name" value="NAD(P)-bd_dom_sf"/>
</dbReference>
<organism evidence="6 7">
    <name type="scientific">Solidesulfovibrio carbinolicus</name>
    <dbReference type="NCBI Taxonomy" id="296842"/>
    <lineage>
        <taxon>Bacteria</taxon>
        <taxon>Pseudomonadati</taxon>
        <taxon>Thermodesulfobacteriota</taxon>
        <taxon>Desulfovibrionia</taxon>
        <taxon>Desulfovibrionales</taxon>
        <taxon>Desulfovibrionaceae</taxon>
        <taxon>Solidesulfovibrio</taxon>
    </lineage>
</organism>
<comment type="subunit">
    <text evidence="4">Homopentamer.</text>
</comment>
<dbReference type="KEGG" id="dcb:C3Y92_10085"/>
<dbReference type="OrthoDB" id="9803010at2"/>
<sequence length="323" mass="35270">MIIVTGGAGFLGSALVWGLNAAGHDDILVVDNLGHGDKWKNLVNRRFADYLHKDAFLEAITGARDPFQATAVVHLGACSSTTETDAEYLMGNNTAYAKAVARYALEAGARLIVASSAATYGDGSLGFDDDPDGLDTLKPLNMYGYSKHLFDLWARREGLLGQLASLKFFNVYGPNEYHKADMRSVVCKAYAQIGKTGRLSLFKSSRPDYPDGGQKRDFLYVKDAVAVMLWLLEHPEVGGVYNVGSGAARTWNDLAAAVFSAMEKALAVDYIPMPEAIRGKYQYFTEAKMDRLHAAGCANPFMTLEEGVADYVKGYLSQPDRYL</sequence>
<dbReference type="Gene3D" id="3.90.25.10">
    <property type="entry name" value="UDP-galactose 4-epimerase, domain 1"/>
    <property type="match status" value="1"/>
</dbReference>
<dbReference type="RefSeq" id="WP_129352248.1">
    <property type="nucleotide sequence ID" value="NZ_CP026538.1"/>
</dbReference>
<dbReference type="Proteomes" id="UP000293296">
    <property type="component" value="Chromosome"/>
</dbReference>
<comment type="catalytic activity">
    <reaction evidence="4">
        <text>ADP-D-glycero-beta-D-manno-heptose = ADP-L-glycero-beta-D-manno-heptose</text>
        <dbReference type="Rhea" id="RHEA:17577"/>
        <dbReference type="ChEBI" id="CHEBI:59967"/>
        <dbReference type="ChEBI" id="CHEBI:61506"/>
        <dbReference type="EC" id="5.1.3.20"/>
    </reaction>
</comment>
<comment type="similarity">
    <text evidence="4">Belongs to the NAD(P)-dependent epimerase/dehydratase family. HldD subfamily.</text>
</comment>
<protein>
    <recommendedName>
        <fullName evidence="4">ADP-L-glycero-D-manno-heptose-6-epimerase</fullName>
        <ecNumber evidence="4">5.1.3.20</ecNumber>
    </recommendedName>
    <alternativeName>
        <fullName evidence="4">ADP-L-glycero-beta-D-manno-heptose-6-epimerase</fullName>
        <shortName evidence="4">ADP-glyceromanno-heptose 6-epimerase</shortName>
        <shortName evidence="4">ADP-hep 6-epimerase</shortName>
        <shortName evidence="4">AGME</shortName>
    </alternativeName>
</protein>
<gene>
    <name evidence="6" type="primary">rfaD</name>
    <name evidence="4" type="synonym">hldD</name>
    <name evidence="6" type="ORF">C3Y92_10085</name>
</gene>
<dbReference type="GO" id="GO:0050661">
    <property type="term" value="F:NADP binding"/>
    <property type="evidence" value="ECO:0007669"/>
    <property type="project" value="InterPro"/>
</dbReference>
<dbReference type="Gene3D" id="3.40.50.720">
    <property type="entry name" value="NAD(P)-binding Rossmann-like Domain"/>
    <property type="match status" value="1"/>
</dbReference>
<feature type="binding site" evidence="4">
    <location>
        <position position="216"/>
    </location>
    <ligand>
        <name>substrate</name>
    </ligand>
</feature>
<dbReference type="GO" id="GO:0097171">
    <property type="term" value="P:ADP-L-glycero-beta-D-manno-heptose biosynthetic process"/>
    <property type="evidence" value="ECO:0007669"/>
    <property type="project" value="UniProtKB-UniPathway"/>
</dbReference>
<evidence type="ECO:0000313" key="7">
    <source>
        <dbReference type="Proteomes" id="UP000293296"/>
    </source>
</evidence>
<dbReference type="NCBIfam" id="TIGR02197">
    <property type="entry name" value="heptose_epim"/>
    <property type="match status" value="1"/>
</dbReference>
<dbReference type="CDD" id="cd05248">
    <property type="entry name" value="ADP_GME_SDR_e"/>
    <property type="match status" value="1"/>
</dbReference>
<evidence type="ECO:0000313" key="6">
    <source>
        <dbReference type="EMBL" id="QAZ67556.1"/>
    </source>
</evidence>
<evidence type="ECO:0000259" key="5">
    <source>
        <dbReference type="Pfam" id="PF01370"/>
    </source>
</evidence>
<accession>A0A4P6HLI4</accession>
<dbReference type="PANTHER" id="PTHR43103">
    <property type="entry name" value="NUCLEOSIDE-DIPHOSPHATE-SUGAR EPIMERASE"/>
    <property type="match status" value="1"/>
</dbReference>
<feature type="binding site" evidence="4">
    <location>
        <position position="171"/>
    </location>
    <ligand>
        <name>NADP(+)</name>
        <dbReference type="ChEBI" id="CHEBI:58349"/>
    </ligand>
</feature>
<dbReference type="InterPro" id="IPR001509">
    <property type="entry name" value="Epimerase_deHydtase"/>
</dbReference>
<reference evidence="6 7" key="1">
    <citation type="submission" date="2018-02" db="EMBL/GenBank/DDBJ databases">
        <title>Genome sequence of Desulfovibrio carbinolicus DSM 3852.</title>
        <authorList>
            <person name="Wilbanks E."/>
            <person name="Skennerton C.T."/>
            <person name="Orphan V.J."/>
        </authorList>
    </citation>
    <scope>NUCLEOTIDE SEQUENCE [LARGE SCALE GENOMIC DNA]</scope>
    <source>
        <strain evidence="6 7">DSM 3852</strain>
    </source>
</reference>
<evidence type="ECO:0000256" key="4">
    <source>
        <dbReference type="HAMAP-Rule" id="MF_01601"/>
    </source>
</evidence>
<keyword evidence="2 4" id="KW-0413">Isomerase</keyword>
<comment type="pathway">
    <text evidence="4">Nucleotide-sugar biosynthesis; ADP-L-glycero-beta-D-manno-heptose biosynthesis; ADP-L-glycero-beta-D-manno-heptose from D-glycero-beta-D-manno-heptose 7-phosphate: step 4/4.</text>
</comment>
<keyword evidence="7" id="KW-1185">Reference proteome</keyword>
<name>A0A4P6HLI4_9BACT</name>
<feature type="binding site" evidence="4">
    <location>
        <position position="38"/>
    </location>
    <ligand>
        <name>NADP(+)</name>
        <dbReference type="ChEBI" id="CHEBI:58349"/>
    </ligand>
</feature>
<evidence type="ECO:0000256" key="3">
    <source>
        <dbReference type="ARBA" id="ARBA00023277"/>
    </source>
</evidence>
<feature type="domain" description="NAD-dependent epimerase/dehydratase" evidence="5">
    <location>
        <begin position="2"/>
        <end position="244"/>
    </location>
</feature>
<feature type="binding site" evidence="4">
    <location>
        <position position="188"/>
    </location>
    <ligand>
        <name>substrate</name>
    </ligand>
</feature>
<feature type="binding site" evidence="4">
    <location>
        <begin position="10"/>
        <end position="11"/>
    </location>
    <ligand>
        <name>NADP(+)</name>
        <dbReference type="ChEBI" id="CHEBI:58349"/>
    </ligand>
</feature>
<dbReference type="GO" id="GO:0005975">
    <property type="term" value="P:carbohydrate metabolic process"/>
    <property type="evidence" value="ECO:0007669"/>
    <property type="project" value="UniProtKB-UniRule"/>
</dbReference>
<dbReference type="InterPro" id="IPR011912">
    <property type="entry name" value="Heptose_epim"/>
</dbReference>
<comment type="cofactor">
    <cofactor evidence="4">
        <name>NADP(+)</name>
        <dbReference type="ChEBI" id="CHEBI:58349"/>
    </cofactor>
    <text evidence="4">Binds 1 NADP(+) per subunit.</text>
</comment>
<feature type="binding site" evidence="4">
    <location>
        <position position="53"/>
    </location>
    <ligand>
        <name>NADP(+)</name>
        <dbReference type="ChEBI" id="CHEBI:58349"/>
    </ligand>
</feature>
<keyword evidence="1 4" id="KW-0521">NADP</keyword>
<feature type="binding site" evidence="4">
    <location>
        <position position="147"/>
    </location>
    <ligand>
        <name>NADP(+)</name>
        <dbReference type="ChEBI" id="CHEBI:58349"/>
    </ligand>
</feature>
<dbReference type="SUPFAM" id="SSF51735">
    <property type="entry name" value="NAD(P)-binding Rossmann-fold domains"/>
    <property type="match status" value="1"/>
</dbReference>
<feature type="binding site" evidence="4">
    <location>
        <begin position="31"/>
        <end position="32"/>
    </location>
    <ligand>
        <name>NADP(+)</name>
        <dbReference type="ChEBI" id="CHEBI:58349"/>
    </ligand>
</feature>
<proteinExistence type="inferred from homology"/>
<dbReference type="EMBL" id="CP026538">
    <property type="protein sequence ID" value="QAZ67556.1"/>
    <property type="molecule type" value="Genomic_DNA"/>
</dbReference>
<feature type="binding site" evidence="4">
    <location>
        <position position="92"/>
    </location>
    <ligand>
        <name>NADP(+)</name>
        <dbReference type="ChEBI" id="CHEBI:58349"/>
    </ligand>
</feature>
<dbReference type="GO" id="GO:0008712">
    <property type="term" value="F:ADP-glyceromanno-heptose 6-epimerase activity"/>
    <property type="evidence" value="ECO:0007669"/>
    <property type="project" value="UniProtKB-UniRule"/>
</dbReference>
<feature type="binding site" evidence="4">
    <location>
        <position position="179"/>
    </location>
    <ligand>
        <name>NADP(+)</name>
        <dbReference type="ChEBI" id="CHEBI:58349"/>
    </ligand>
</feature>
<feature type="binding site" evidence="4">
    <location>
        <position position="281"/>
    </location>
    <ligand>
        <name>substrate</name>
    </ligand>
</feature>
<keyword evidence="3 4" id="KW-0119">Carbohydrate metabolism</keyword>
<comment type="domain">
    <text evidence="4">Contains a large N-terminal NADP-binding domain, and a smaller C-terminal substrate-binding domain.</text>
</comment>
<feature type="binding site" evidence="4">
    <location>
        <begin position="75"/>
        <end position="79"/>
    </location>
    <ligand>
        <name>NADP(+)</name>
        <dbReference type="ChEBI" id="CHEBI:58349"/>
    </ligand>
</feature>
<feature type="binding site" evidence="4">
    <location>
        <position position="170"/>
    </location>
    <ligand>
        <name>substrate</name>
    </ligand>
</feature>
<dbReference type="PANTHER" id="PTHR43103:SF3">
    <property type="entry name" value="ADP-L-GLYCERO-D-MANNO-HEPTOSE-6-EPIMERASE"/>
    <property type="match status" value="1"/>
</dbReference>